<comment type="similarity">
    <text evidence="1 2">Belongs to the GMC oxidoreductase family.</text>
</comment>
<reference evidence="7 8" key="1">
    <citation type="submission" date="2019-04" db="EMBL/GenBank/DDBJ databases">
        <title>Friends and foes A comparative genomics studyof 23 Aspergillus species from section Flavi.</title>
        <authorList>
            <consortium name="DOE Joint Genome Institute"/>
            <person name="Kjaerbolling I."/>
            <person name="Vesth T."/>
            <person name="Frisvad J.C."/>
            <person name="Nybo J.L."/>
            <person name="Theobald S."/>
            <person name="Kildgaard S."/>
            <person name="Isbrandt T."/>
            <person name="Kuo A."/>
            <person name="Sato A."/>
            <person name="Lyhne E.K."/>
            <person name="Kogle M.E."/>
            <person name="Wiebenga A."/>
            <person name="Kun R.S."/>
            <person name="Lubbers R.J."/>
            <person name="Makela M.R."/>
            <person name="Barry K."/>
            <person name="Chovatia M."/>
            <person name="Clum A."/>
            <person name="Daum C."/>
            <person name="Haridas S."/>
            <person name="He G."/>
            <person name="LaButti K."/>
            <person name="Lipzen A."/>
            <person name="Mondo S."/>
            <person name="Riley R."/>
            <person name="Salamov A."/>
            <person name="Simmons B.A."/>
            <person name="Magnuson J.K."/>
            <person name="Henrissat B."/>
            <person name="Mortensen U.H."/>
            <person name="Larsen T.O."/>
            <person name="Devries R.P."/>
            <person name="Grigoriev I.V."/>
            <person name="Machida M."/>
            <person name="Baker S.E."/>
            <person name="Andersen M.R."/>
        </authorList>
    </citation>
    <scope>NUCLEOTIDE SEQUENCE [LARGE SCALE GENOMIC DNA]</scope>
    <source>
        <strain evidence="7 8">IBT 29228</strain>
    </source>
</reference>
<feature type="region of interest" description="Disordered" evidence="3">
    <location>
        <begin position="807"/>
        <end position="843"/>
    </location>
</feature>
<dbReference type="PANTHER" id="PTHR47190">
    <property type="entry name" value="DEHYDROGENASE, PUTATIVE-RELATED"/>
    <property type="match status" value="1"/>
</dbReference>
<protein>
    <recommendedName>
        <fullName evidence="5 6">Glucose-methanol-choline oxidoreductase N-terminal domain-containing protein</fullName>
    </recommendedName>
</protein>
<keyword evidence="8" id="KW-1185">Reference proteome</keyword>
<feature type="domain" description="Glucose-methanol-choline oxidoreductase N-terminal" evidence="6">
    <location>
        <begin position="492"/>
        <end position="506"/>
    </location>
</feature>
<feature type="domain" description="Glucose-methanol-choline oxidoreductase N-terminal" evidence="5">
    <location>
        <begin position="325"/>
        <end position="348"/>
    </location>
</feature>
<sequence length="888" mass="92470">MRSSLFGGLVALSSTLGAAAMNYNSSAYSDSTTGIDFQRWCDESTGFCFGLALPETVGSDFIGQLAVPLSSSNGWGGVSLSSSMTKALLIGAWPNGDSVVSSLREAQSYTNPDVYSGDASLEEIPDGTSTNSTHLTYTFLCRGCVVGAPTTFGKDMDSYFFGWALSKTSPKSPAASDATLNYHAAGFGSFQMVLSNAKSAKYSTWASKAKASSTATPSASASASASPSSTPSASATPTVLNSTYDYIVVGGGPAGIITAERLAETKKKVLLLERGVAPTVQMGNKNALSWNNSLTPHDVPALGSSLSKLGLLDDYLCDDTAGMAGCVLGGGTIVNALAFIYPQEADFNDKWPVGWKWDDVKEAASRLYERNPGSILPSADGKRYDYGMYNALGDFFKGLGWKSVNQHEQPNEKHQAYGYPSWSVANGIRAGPVRSYLPLAQELDNFSLRLQTKVRRLVRRGGRITGVEVETETGAIEIINIRAGGKVILAAGSMSTPRVLFNSGIGPAKQIENVKSGSTGITVPVQEEWINLPVGENLKDHPMFTVNVHTKSNFTSFNTSSVLSGPAAAIQQLYSQGSGVLSEGGHRLQFWTSNEGSDGKTRFFQGSCSVPSDGVITMKLYMTHGATSSGVLGIQASGATVMETEPYLQTDADKEALTQFLQGLLDDMKNSTAGFSVPDFSSAADIIAKRTSGDHFVGTTKMGTDDGRTGGTSVVDTNAKVYGTENLYVVDASIHPDLPTGNTQAIVMIAAEAAAAKIIAAGDSVPASSVSVSAPVQKTAYPSSTVTSSAITSSAIISVSITPTTSSAAAESTSDCDETFTTTVTPAETPAPTHAPASSTTRAVLSSTSSAAASTTSAANAPSVTVVTVTKQVVVTSTTTITVLPTFA</sequence>
<dbReference type="Pfam" id="PF00732">
    <property type="entry name" value="GMC_oxred_N"/>
    <property type="match status" value="1"/>
</dbReference>
<dbReference type="CDD" id="cd09630">
    <property type="entry name" value="CDH_like_cytochrome"/>
    <property type="match status" value="1"/>
</dbReference>
<feature type="chain" id="PRO_5024892689" description="Glucose-methanol-choline oxidoreductase N-terminal domain-containing protein" evidence="4">
    <location>
        <begin position="21"/>
        <end position="888"/>
    </location>
</feature>
<evidence type="ECO:0000259" key="6">
    <source>
        <dbReference type="PROSITE" id="PS00624"/>
    </source>
</evidence>
<dbReference type="Pfam" id="PF16010">
    <property type="entry name" value="CDH-cyt"/>
    <property type="match status" value="1"/>
</dbReference>
<evidence type="ECO:0000256" key="1">
    <source>
        <dbReference type="ARBA" id="ARBA00010790"/>
    </source>
</evidence>
<dbReference type="PROSITE" id="PS00623">
    <property type="entry name" value="GMC_OXRED_1"/>
    <property type="match status" value="1"/>
</dbReference>
<accession>A0A5N7BDM2</accession>
<dbReference type="Pfam" id="PF05199">
    <property type="entry name" value="GMC_oxred_C"/>
    <property type="match status" value="1"/>
</dbReference>
<dbReference type="SUPFAM" id="SSF49344">
    <property type="entry name" value="CBD9-like"/>
    <property type="match status" value="1"/>
</dbReference>
<dbReference type="InterPro" id="IPR036188">
    <property type="entry name" value="FAD/NAD-bd_sf"/>
</dbReference>
<dbReference type="PROSITE" id="PS00624">
    <property type="entry name" value="GMC_OXRED_2"/>
    <property type="match status" value="1"/>
</dbReference>
<dbReference type="Gene3D" id="3.30.410.10">
    <property type="entry name" value="Cholesterol Oxidase, domain 2"/>
    <property type="match status" value="1"/>
</dbReference>
<evidence type="ECO:0000259" key="5">
    <source>
        <dbReference type="PROSITE" id="PS00623"/>
    </source>
</evidence>
<dbReference type="OrthoDB" id="413885at2759"/>
<dbReference type="InterPro" id="IPR007867">
    <property type="entry name" value="GMC_OxRtase_C"/>
</dbReference>
<evidence type="ECO:0000313" key="8">
    <source>
        <dbReference type="Proteomes" id="UP000326198"/>
    </source>
</evidence>
<name>A0A5N7BDM2_9EURO</name>
<dbReference type="EMBL" id="ML736189">
    <property type="protein sequence ID" value="KAE8379799.1"/>
    <property type="molecule type" value="Genomic_DNA"/>
</dbReference>
<dbReference type="GO" id="GO:0050660">
    <property type="term" value="F:flavin adenine dinucleotide binding"/>
    <property type="evidence" value="ECO:0007669"/>
    <property type="project" value="InterPro"/>
</dbReference>
<keyword evidence="2" id="KW-0274">FAD</keyword>
<feature type="region of interest" description="Disordered" evidence="3">
    <location>
        <begin position="216"/>
        <end position="235"/>
    </location>
</feature>
<dbReference type="AlphaFoldDB" id="A0A5N7BDM2"/>
<keyword evidence="2" id="KW-0285">Flavoprotein</keyword>
<evidence type="ECO:0000313" key="7">
    <source>
        <dbReference type="EMBL" id="KAE8379799.1"/>
    </source>
</evidence>
<evidence type="ECO:0000256" key="3">
    <source>
        <dbReference type="SAM" id="MobiDB-lite"/>
    </source>
</evidence>
<dbReference type="GO" id="GO:0016614">
    <property type="term" value="F:oxidoreductase activity, acting on CH-OH group of donors"/>
    <property type="evidence" value="ECO:0007669"/>
    <property type="project" value="InterPro"/>
</dbReference>
<evidence type="ECO:0000256" key="2">
    <source>
        <dbReference type="RuleBase" id="RU003968"/>
    </source>
</evidence>
<dbReference type="PANTHER" id="PTHR47190:SF4">
    <property type="entry name" value="DEHYDROGENASE, PUTATIVE-RELATED"/>
    <property type="match status" value="1"/>
</dbReference>
<dbReference type="Gene3D" id="2.60.40.1210">
    <property type="entry name" value="Cellobiose dehydrogenase, cytochrome domain"/>
    <property type="match status" value="1"/>
</dbReference>
<dbReference type="Proteomes" id="UP000326198">
    <property type="component" value="Unassembled WGS sequence"/>
</dbReference>
<dbReference type="InterPro" id="IPR015920">
    <property type="entry name" value="Cellobiose_DH-like_cyt"/>
</dbReference>
<organism evidence="7 8">
    <name type="scientific">Aspergillus bertholletiae</name>
    <dbReference type="NCBI Taxonomy" id="1226010"/>
    <lineage>
        <taxon>Eukaryota</taxon>
        <taxon>Fungi</taxon>
        <taxon>Dikarya</taxon>
        <taxon>Ascomycota</taxon>
        <taxon>Pezizomycotina</taxon>
        <taxon>Eurotiomycetes</taxon>
        <taxon>Eurotiomycetidae</taxon>
        <taxon>Eurotiales</taxon>
        <taxon>Aspergillaceae</taxon>
        <taxon>Aspergillus</taxon>
        <taxon>Aspergillus subgen. Circumdati</taxon>
    </lineage>
</organism>
<dbReference type="Gene3D" id="3.50.50.60">
    <property type="entry name" value="FAD/NAD(P)-binding domain"/>
    <property type="match status" value="1"/>
</dbReference>
<dbReference type="InterPro" id="IPR053208">
    <property type="entry name" value="GMC_Oxidoreductase_CD"/>
</dbReference>
<proteinExistence type="inferred from homology"/>
<dbReference type="SUPFAM" id="SSF51905">
    <property type="entry name" value="FAD/NAD(P)-binding domain"/>
    <property type="match status" value="1"/>
</dbReference>
<gene>
    <name evidence="7" type="ORF">BDV26DRAFT_154954</name>
</gene>
<dbReference type="SUPFAM" id="SSF54373">
    <property type="entry name" value="FAD-linked reductases, C-terminal domain"/>
    <property type="match status" value="1"/>
</dbReference>
<feature type="signal peptide" evidence="4">
    <location>
        <begin position="1"/>
        <end position="20"/>
    </location>
</feature>
<dbReference type="InterPro" id="IPR000172">
    <property type="entry name" value="GMC_OxRdtase_N"/>
</dbReference>
<keyword evidence="4" id="KW-0732">Signal</keyword>
<evidence type="ECO:0000256" key="4">
    <source>
        <dbReference type="SAM" id="SignalP"/>
    </source>
</evidence>